<gene>
    <name evidence="3" type="ORF">LZC94_22815</name>
</gene>
<dbReference type="EMBL" id="CP089984">
    <property type="protein sequence ID" value="WXB20044.1"/>
    <property type="molecule type" value="Genomic_DNA"/>
</dbReference>
<accession>A0ABZ2MC00</accession>
<protein>
    <submittedName>
        <fullName evidence="3">DUF4360 domain-containing protein</fullName>
    </submittedName>
</protein>
<dbReference type="InterPro" id="IPR025649">
    <property type="entry name" value="DUF4360"/>
</dbReference>
<dbReference type="Pfam" id="PF14273">
    <property type="entry name" value="DUF4360"/>
    <property type="match status" value="1"/>
</dbReference>
<keyword evidence="2" id="KW-0732">Signal</keyword>
<feature type="compositionally biased region" description="Basic and acidic residues" evidence="1">
    <location>
        <begin position="38"/>
        <end position="63"/>
    </location>
</feature>
<dbReference type="Proteomes" id="UP001370348">
    <property type="component" value="Chromosome"/>
</dbReference>
<dbReference type="RefSeq" id="WP_394829644.1">
    <property type="nucleotide sequence ID" value="NZ_CP089984.1"/>
</dbReference>
<organism evidence="3 4">
    <name type="scientific">Pendulispora albinea</name>
    <dbReference type="NCBI Taxonomy" id="2741071"/>
    <lineage>
        <taxon>Bacteria</taxon>
        <taxon>Pseudomonadati</taxon>
        <taxon>Myxococcota</taxon>
        <taxon>Myxococcia</taxon>
        <taxon>Myxococcales</taxon>
        <taxon>Sorangiineae</taxon>
        <taxon>Pendulisporaceae</taxon>
        <taxon>Pendulispora</taxon>
    </lineage>
</organism>
<evidence type="ECO:0000256" key="2">
    <source>
        <dbReference type="SAM" id="SignalP"/>
    </source>
</evidence>
<evidence type="ECO:0000313" key="3">
    <source>
        <dbReference type="EMBL" id="WXB20044.1"/>
    </source>
</evidence>
<evidence type="ECO:0000313" key="4">
    <source>
        <dbReference type="Proteomes" id="UP001370348"/>
    </source>
</evidence>
<feature type="chain" id="PRO_5047157193" evidence="2">
    <location>
        <begin position="31"/>
        <end position="414"/>
    </location>
</feature>
<feature type="region of interest" description="Disordered" evidence="1">
    <location>
        <begin position="32"/>
        <end position="63"/>
    </location>
</feature>
<proteinExistence type="predicted"/>
<reference evidence="3 4" key="1">
    <citation type="submission" date="2021-12" db="EMBL/GenBank/DDBJ databases">
        <title>Discovery of the Pendulisporaceae a myxobacterial family with distinct sporulation behavior and unique specialized metabolism.</title>
        <authorList>
            <person name="Garcia R."/>
            <person name="Popoff A."/>
            <person name="Bader C.D."/>
            <person name="Loehr J."/>
            <person name="Walesch S."/>
            <person name="Walt C."/>
            <person name="Boldt J."/>
            <person name="Bunk B."/>
            <person name="Haeckl F.J.F.P.J."/>
            <person name="Gunesch A.P."/>
            <person name="Birkelbach J."/>
            <person name="Nuebel U."/>
            <person name="Pietschmann T."/>
            <person name="Bach T."/>
            <person name="Mueller R."/>
        </authorList>
    </citation>
    <scope>NUCLEOTIDE SEQUENCE [LARGE SCALE GENOMIC DNA]</scope>
    <source>
        <strain evidence="3 4">MSr11954</strain>
    </source>
</reference>
<keyword evidence="4" id="KW-1185">Reference proteome</keyword>
<name>A0ABZ2MC00_9BACT</name>
<sequence>MKRRPRFGWFFLFAPSALLAFAGACTGSSAAPAPDAKLPADRDASEQARPDASPKVDAGTDARADASIEPPVTLIDSVGAAIGAITFAGALCEPATMAIARSNDRQRVTVTFSTAFSSAEAPASASCTITITMDVPAGYRMGPLRPKWLGEATRSRVSHVYWFEDGATTAPVTEEIAAAEYQYNDHPDLWSPVPPACTAPQRVRFSARIDATVHDAESAFYADSFELETSWRGGADWERGCDLRKPFRAPPGTVGDWCAGNQKRPCTPGLGCEFMLTAIAETQGQCVDPLERVPPSEVGQPCGGLRDIACAGDRVCWRRSQVAIDKGYLGLCREHEGAEGAACDLGVPSLPCRAGLYCATSLRHRCVEANGELGSICAPELPACKAGLECNAEHCRVPKGGQKARASRRERDRP</sequence>
<dbReference type="PROSITE" id="PS51257">
    <property type="entry name" value="PROKAR_LIPOPROTEIN"/>
    <property type="match status" value="1"/>
</dbReference>
<evidence type="ECO:0000256" key="1">
    <source>
        <dbReference type="SAM" id="MobiDB-lite"/>
    </source>
</evidence>
<feature type="signal peptide" evidence="2">
    <location>
        <begin position="1"/>
        <end position="30"/>
    </location>
</feature>